<evidence type="ECO:0000256" key="5">
    <source>
        <dbReference type="RuleBase" id="RU003750"/>
    </source>
</evidence>
<keyword evidence="4 6" id="KW-0472">Membrane</keyword>
<evidence type="ECO:0000256" key="2">
    <source>
        <dbReference type="ARBA" id="ARBA00010441"/>
    </source>
</evidence>
<dbReference type="InParanoid" id="S7WAP3"/>
<dbReference type="AlphaFoldDB" id="S7WAP3"/>
<dbReference type="GO" id="GO:0016020">
    <property type="term" value="C:membrane"/>
    <property type="evidence" value="ECO:0007669"/>
    <property type="project" value="UniProtKB-SubCell"/>
</dbReference>
<evidence type="ECO:0000313" key="8">
    <source>
        <dbReference type="Proteomes" id="UP000014978"/>
    </source>
</evidence>
<dbReference type="VEuPathDB" id="MicrosporidiaDB:SLOPH_193"/>
<feature type="transmembrane region" description="Helical" evidence="6">
    <location>
        <begin position="147"/>
        <end position="165"/>
    </location>
</feature>
<dbReference type="InterPro" id="IPR048254">
    <property type="entry name" value="CDP_ALCOHOL_P_TRANSF_CS"/>
</dbReference>
<dbReference type="HOGENOM" id="CLU_035066_5_0_1"/>
<feature type="transmembrane region" description="Helical" evidence="6">
    <location>
        <begin position="78"/>
        <end position="99"/>
    </location>
</feature>
<comment type="subcellular location">
    <subcellularLocation>
        <location evidence="1">Membrane</location>
    </subcellularLocation>
</comment>
<proteinExistence type="inferred from homology"/>
<dbReference type="OMA" id="SVYANCK"/>
<feature type="transmembrane region" description="Helical" evidence="6">
    <location>
        <begin position="172"/>
        <end position="194"/>
    </location>
</feature>
<dbReference type="PROSITE" id="PS00379">
    <property type="entry name" value="CDP_ALCOHOL_P_TRANSF"/>
    <property type="match status" value="1"/>
</dbReference>
<comment type="caution">
    <text evidence="7">The sequence shown here is derived from an EMBL/GenBank/DDBJ whole genome shotgun (WGS) entry which is preliminary data.</text>
</comment>
<dbReference type="GO" id="GO:0016780">
    <property type="term" value="F:phosphotransferase activity, for other substituted phosphate groups"/>
    <property type="evidence" value="ECO:0007669"/>
    <property type="project" value="InterPro"/>
</dbReference>
<dbReference type="InterPro" id="IPR000462">
    <property type="entry name" value="CDP-OH_P_trans"/>
</dbReference>
<dbReference type="PIRSF" id="PIRSF015665">
    <property type="entry name" value="CHOPT"/>
    <property type="match status" value="1"/>
</dbReference>
<organism evidence="7 8">
    <name type="scientific">Spraguea lophii (strain 42_110)</name>
    <name type="common">Microsporidian parasite</name>
    <dbReference type="NCBI Taxonomy" id="1358809"/>
    <lineage>
        <taxon>Eukaryota</taxon>
        <taxon>Fungi</taxon>
        <taxon>Fungi incertae sedis</taxon>
        <taxon>Microsporidia</taxon>
        <taxon>Spragueidae</taxon>
        <taxon>Spraguea</taxon>
    </lineage>
</organism>
<evidence type="ECO:0000256" key="4">
    <source>
        <dbReference type="ARBA" id="ARBA00023136"/>
    </source>
</evidence>
<protein>
    <submittedName>
        <fullName evidence="7">CDP-alcohol phosphatidyltransferase</fullName>
    </submittedName>
</protein>
<feature type="transmembrane region" description="Helical" evidence="6">
    <location>
        <begin position="214"/>
        <end position="236"/>
    </location>
</feature>
<dbReference type="EMBL" id="ATCN01000054">
    <property type="protein sequence ID" value="EPR79976.1"/>
    <property type="molecule type" value="Genomic_DNA"/>
</dbReference>
<keyword evidence="8" id="KW-1185">Reference proteome</keyword>
<feature type="transmembrane region" description="Helical" evidence="6">
    <location>
        <begin position="337"/>
        <end position="359"/>
    </location>
</feature>
<evidence type="ECO:0000313" key="7">
    <source>
        <dbReference type="EMBL" id="EPR79976.1"/>
    </source>
</evidence>
<feature type="transmembrane region" description="Helical" evidence="6">
    <location>
        <begin position="248"/>
        <end position="270"/>
    </location>
</feature>
<dbReference type="OrthoDB" id="196717at2759"/>
<feature type="transmembrane region" description="Helical" evidence="6">
    <location>
        <begin position="311"/>
        <end position="331"/>
    </location>
</feature>
<name>S7WAP3_SPRLO</name>
<dbReference type="PANTHER" id="PTHR10414:SF37">
    <property type="entry name" value="BB IN A BOXCAR, ISOFORM C"/>
    <property type="match status" value="1"/>
</dbReference>
<keyword evidence="6" id="KW-1133">Transmembrane helix</keyword>
<dbReference type="GO" id="GO:0008654">
    <property type="term" value="P:phospholipid biosynthetic process"/>
    <property type="evidence" value="ECO:0007669"/>
    <property type="project" value="InterPro"/>
</dbReference>
<dbReference type="Pfam" id="PF01066">
    <property type="entry name" value="CDP-OH_P_transf"/>
    <property type="match status" value="1"/>
</dbReference>
<keyword evidence="3 5" id="KW-0808">Transferase</keyword>
<evidence type="ECO:0000256" key="3">
    <source>
        <dbReference type="ARBA" id="ARBA00022679"/>
    </source>
</evidence>
<keyword evidence="6" id="KW-0812">Transmembrane</keyword>
<dbReference type="FunCoup" id="S7WAP3">
    <property type="interactions" value="79"/>
</dbReference>
<feature type="transmembrane region" description="Helical" evidence="6">
    <location>
        <begin position="282"/>
        <end position="304"/>
    </location>
</feature>
<evidence type="ECO:0000256" key="6">
    <source>
        <dbReference type="SAM" id="Phobius"/>
    </source>
</evidence>
<dbReference type="STRING" id="1358809.S7WAP3"/>
<evidence type="ECO:0000256" key="1">
    <source>
        <dbReference type="ARBA" id="ARBA00004370"/>
    </source>
</evidence>
<feature type="transmembrane region" description="Helical" evidence="6">
    <location>
        <begin position="51"/>
        <end position="72"/>
    </location>
</feature>
<dbReference type="InterPro" id="IPR014472">
    <property type="entry name" value="CHOPT"/>
</dbReference>
<accession>S7WAP3</accession>
<dbReference type="InterPro" id="IPR043130">
    <property type="entry name" value="CDP-OH_PTrfase_TM_dom"/>
</dbReference>
<gene>
    <name evidence="7" type="ORF">SLOPH_193</name>
</gene>
<dbReference type="Gene3D" id="1.20.120.1760">
    <property type="match status" value="1"/>
</dbReference>
<comment type="similarity">
    <text evidence="2 5">Belongs to the CDP-alcohol phosphatidyltransferase class-I family.</text>
</comment>
<sequence length="383" mass="44457">MLEFLEIRKRTENMKGYKYTCTDKSILANYILKYYWNYVIEFIPLWIAPNLLTLIGLLIMLATVIINLFYSIDLDGNVPTFIFLLNGISLFLYSTFDCIDGKHARRTKSSSSLGQMFDHGVDSLVSSLTAILIAQSTALGIGMNKFMFLFSFLIGFYTVTIDEYFTHSFYLGYINGPTEGIIFGSIAQIIVFFTGPELFKSFKAYTICDYFSFIPYRLTNLEIVGIIFISTTYISSTISTMMNKKKGSVFDVLLHSTTPLILFLSTILYYFRFIETNYSSYIYIMIFINLMLNFSLMNILIIFAHQTRSDVIYYTPMFYVFVCSSFLVHFLTYELSIIVLVFFTIISIFIYFSVVYEIIDAVSKHLKIYCFTLEIRKQSKRKE</sequence>
<reference evidence="8" key="1">
    <citation type="journal article" date="2013" name="PLoS Genet.">
        <title>The genome of Spraguea lophii and the basis of host-microsporidian interactions.</title>
        <authorList>
            <person name="Campbell S.E."/>
            <person name="Williams T.A."/>
            <person name="Yousuf A."/>
            <person name="Soanes D.M."/>
            <person name="Paszkiewicz K.H."/>
            <person name="Williams B.A.P."/>
        </authorList>
    </citation>
    <scope>NUCLEOTIDE SEQUENCE [LARGE SCALE GENOMIC DNA]</scope>
    <source>
        <strain evidence="8">42_110</strain>
    </source>
</reference>
<dbReference type="Proteomes" id="UP000014978">
    <property type="component" value="Unassembled WGS sequence"/>
</dbReference>
<dbReference type="PANTHER" id="PTHR10414">
    <property type="entry name" value="ETHANOLAMINEPHOSPHOTRANSFERASE"/>
    <property type="match status" value="1"/>
</dbReference>